<keyword evidence="11" id="KW-1185">Reference proteome</keyword>
<comment type="caution">
    <text evidence="10">The sequence shown here is derived from an EMBL/GenBank/DDBJ whole genome shotgun (WGS) entry which is preliminary data.</text>
</comment>
<dbReference type="Pfam" id="PF02073">
    <property type="entry name" value="Peptidase_M29"/>
    <property type="match status" value="1"/>
</dbReference>
<organism evidence="10 11">
    <name type="scientific">Lacticaseibacillus camelliae DSM 22697 = JCM 13995</name>
    <dbReference type="NCBI Taxonomy" id="1423730"/>
    <lineage>
        <taxon>Bacteria</taxon>
        <taxon>Bacillati</taxon>
        <taxon>Bacillota</taxon>
        <taxon>Bacilli</taxon>
        <taxon>Lactobacillales</taxon>
        <taxon>Lactobacillaceae</taxon>
        <taxon>Lacticaseibacillus</taxon>
    </lineage>
</organism>
<dbReference type="GO" id="GO:0008237">
    <property type="term" value="F:metallopeptidase activity"/>
    <property type="evidence" value="ECO:0007669"/>
    <property type="project" value="UniProtKB-KW"/>
</dbReference>
<protein>
    <submittedName>
        <fullName evidence="10">Aminopeptidase S</fullName>
    </submittedName>
</protein>
<evidence type="ECO:0000256" key="5">
    <source>
        <dbReference type="ARBA" id="ARBA00022438"/>
    </source>
</evidence>
<evidence type="ECO:0000256" key="7">
    <source>
        <dbReference type="ARBA" id="ARBA00022723"/>
    </source>
</evidence>
<dbReference type="GO" id="GO:0046872">
    <property type="term" value="F:metal ion binding"/>
    <property type="evidence" value="ECO:0007669"/>
    <property type="project" value="UniProtKB-KW"/>
</dbReference>
<comment type="cofactor">
    <cofactor evidence="3">
        <name>Zn(2+)</name>
        <dbReference type="ChEBI" id="CHEBI:29105"/>
    </cofactor>
</comment>
<keyword evidence="7" id="KW-0479">Metal-binding</keyword>
<dbReference type="PANTHER" id="PTHR34448:SF3">
    <property type="entry name" value="AMINOPEPTIDASE AMPS"/>
    <property type="match status" value="1"/>
</dbReference>
<comment type="cofactor">
    <cofactor evidence="1">
        <name>Co(2+)</name>
        <dbReference type="ChEBI" id="CHEBI:48828"/>
    </cofactor>
</comment>
<keyword evidence="8" id="KW-0378">Hydrolase</keyword>
<sequence>MKIEEQKLIEQRLASGYNETKPKEANAMTLPNFDQLLDKYAALAVDTGVGVGPGDTVYLQIATDQLPLAHKIIATAYARGAAEVQVWWQDDFAKRQDMLHLAPDRLNHQAPQMKAMFDYWLAHQAKRITVTSSDPDNLAGVDQARVAAYQTAFQRSYADLSTAISSNQIAWTIIGAASPKWAAKVFPGDTPEAATDKLWDAIFKTVRIYEADPEAAWAKHEAKLRDKAAWLNSEQFDALHYRAPGTDLTVGLPEDHIWNGGSGENAQGETFTANMPTEEVFTAPDNRRIDGMVASTKPLSYSGSILQDMHFTFKNGRVVEAHAGQGNEVLQHLLAIPGARSLGEVSLVPDPSPISQSGLIFFSTLYDENASDHMALGMAYPFSIEGGTKLTPEGLTARGLNVADTHVDFMMGSAQMDIDGIKQDGTIIPIFRGGDWA</sequence>
<dbReference type="Proteomes" id="UP000050865">
    <property type="component" value="Unassembled WGS sequence"/>
</dbReference>
<dbReference type="AlphaFoldDB" id="A0A0R2F7X0"/>
<evidence type="ECO:0000256" key="1">
    <source>
        <dbReference type="ARBA" id="ARBA00001941"/>
    </source>
</evidence>
<keyword evidence="5 10" id="KW-0031">Aminopeptidase</keyword>
<dbReference type="GO" id="GO:0004177">
    <property type="term" value="F:aminopeptidase activity"/>
    <property type="evidence" value="ECO:0007669"/>
    <property type="project" value="UniProtKB-KW"/>
</dbReference>
<dbReference type="STRING" id="1423730.FC75_GL001385"/>
<dbReference type="PANTHER" id="PTHR34448">
    <property type="entry name" value="AMINOPEPTIDASE"/>
    <property type="match status" value="1"/>
</dbReference>
<name>A0A0R2F7X0_9LACO</name>
<dbReference type="PRINTS" id="PR00919">
    <property type="entry name" value="THERMOPTASE"/>
</dbReference>
<comment type="similarity">
    <text evidence="4">Belongs to the peptidase M29 family.</text>
</comment>
<evidence type="ECO:0000256" key="9">
    <source>
        <dbReference type="ARBA" id="ARBA00023049"/>
    </source>
</evidence>
<proteinExistence type="inferred from homology"/>
<evidence type="ECO:0000313" key="10">
    <source>
        <dbReference type="EMBL" id="KRN23531.1"/>
    </source>
</evidence>
<evidence type="ECO:0000256" key="8">
    <source>
        <dbReference type="ARBA" id="ARBA00022801"/>
    </source>
</evidence>
<keyword evidence="9" id="KW-0482">Metalloprotease</keyword>
<keyword evidence="6" id="KW-0645">Protease</keyword>
<dbReference type="PATRIC" id="fig|1423730.4.peg.1457"/>
<reference evidence="10 11" key="1">
    <citation type="journal article" date="2015" name="Genome Announc.">
        <title>Expanding the biotechnology potential of lactobacilli through comparative genomics of 213 strains and associated genera.</title>
        <authorList>
            <person name="Sun Z."/>
            <person name="Harris H.M."/>
            <person name="McCann A."/>
            <person name="Guo C."/>
            <person name="Argimon S."/>
            <person name="Zhang W."/>
            <person name="Yang X."/>
            <person name="Jeffery I.B."/>
            <person name="Cooney J.C."/>
            <person name="Kagawa T.F."/>
            <person name="Liu W."/>
            <person name="Song Y."/>
            <person name="Salvetti E."/>
            <person name="Wrobel A."/>
            <person name="Rasinkangas P."/>
            <person name="Parkhill J."/>
            <person name="Rea M.C."/>
            <person name="O'Sullivan O."/>
            <person name="Ritari J."/>
            <person name="Douillard F.P."/>
            <person name="Paul Ross R."/>
            <person name="Yang R."/>
            <person name="Briner A.E."/>
            <person name="Felis G.E."/>
            <person name="de Vos W.M."/>
            <person name="Barrangou R."/>
            <person name="Klaenhammer T.R."/>
            <person name="Caufield P.W."/>
            <person name="Cui Y."/>
            <person name="Zhang H."/>
            <person name="O'Toole P.W."/>
        </authorList>
    </citation>
    <scope>NUCLEOTIDE SEQUENCE [LARGE SCALE GENOMIC DNA]</scope>
    <source>
        <strain evidence="10 11">DSM 22697</strain>
    </source>
</reference>
<dbReference type="InterPro" id="IPR035097">
    <property type="entry name" value="M29_N-terminal"/>
</dbReference>
<accession>A0A0R2F7X0</accession>
<dbReference type="GO" id="GO:0006508">
    <property type="term" value="P:proteolysis"/>
    <property type="evidence" value="ECO:0007669"/>
    <property type="project" value="UniProtKB-KW"/>
</dbReference>
<dbReference type="SUPFAM" id="SSF144052">
    <property type="entry name" value="Thermophilic metalloprotease-like"/>
    <property type="match status" value="1"/>
</dbReference>
<evidence type="ECO:0000256" key="3">
    <source>
        <dbReference type="ARBA" id="ARBA00001947"/>
    </source>
</evidence>
<dbReference type="EMBL" id="AYZJ01000027">
    <property type="protein sequence ID" value="KRN23531.1"/>
    <property type="molecule type" value="Genomic_DNA"/>
</dbReference>
<dbReference type="InterPro" id="IPR052170">
    <property type="entry name" value="M29_Exopeptidase"/>
</dbReference>
<comment type="cofactor">
    <cofactor evidence="2">
        <name>Mg(2+)</name>
        <dbReference type="ChEBI" id="CHEBI:18420"/>
    </cofactor>
</comment>
<dbReference type="Gene3D" id="3.40.1830.10">
    <property type="entry name" value="Thermophilic metalloprotease (M29)"/>
    <property type="match status" value="1"/>
</dbReference>
<evidence type="ECO:0000313" key="11">
    <source>
        <dbReference type="Proteomes" id="UP000050865"/>
    </source>
</evidence>
<gene>
    <name evidence="10" type="ORF">FC75_GL001385</name>
</gene>
<evidence type="ECO:0000256" key="4">
    <source>
        <dbReference type="ARBA" id="ARBA00008236"/>
    </source>
</evidence>
<dbReference type="InterPro" id="IPR000787">
    <property type="entry name" value="Peptidase_M29"/>
</dbReference>
<evidence type="ECO:0000256" key="6">
    <source>
        <dbReference type="ARBA" id="ARBA00022670"/>
    </source>
</evidence>
<evidence type="ECO:0000256" key="2">
    <source>
        <dbReference type="ARBA" id="ARBA00001946"/>
    </source>
</evidence>